<dbReference type="EMBL" id="KZ293673">
    <property type="protein sequence ID" value="PBK88299.1"/>
    <property type="molecule type" value="Genomic_DNA"/>
</dbReference>
<protein>
    <submittedName>
        <fullName evidence="2">Uncharacterized protein</fullName>
    </submittedName>
</protein>
<evidence type="ECO:0000313" key="3">
    <source>
        <dbReference type="Proteomes" id="UP000217790"/>
    </source>
</evidence>
<sequence>MASTLLSSPPLSLAVKMSMRLRPPKPFDGQRTKYRKFRPNVQLRLAAYERFVDDQSKILFILSCMRKGLARTLAENYLSDHSDSYRLTEVGSILTLSTNSTRPLWTRAKLTTFRQGRRPAQGFFVEFDRLRPDTGWGDGYMITL</sequence>
<proteinExistence type="predicted"/>
<evidence type="ECO:0000313" key="2">
    <source>
        <dbReference type="EMBL" id="PBK88573.1"/>
    </source>
</evidence>
<dbReference type="EMBL" id="KZ293672">
    <property type="protein sequence ID" value="PBK88573.1"/>
    <property type="molecule type" value="Genomic_DNA"/>
</dbReference>
<organism evidence="2 3">
    <name type="scientific">Armillaria gallica</name>
    <name type="common">Bulbous honey fungus</name>
    <name type="synonym">Armillaria bulbosa</name>
    <dbReference type="NCBI Taxonomy" id="47427"/>
    <lineage>
        <taxon>Eukaryota</taxon>
        <taxon>Fungi</taxon>
        <taxon>Dikarya</taxon>
        <taxon>Basidiomycota</taxon>
        <taxon>Agaricomycotina</taxon>
        <taxon>Agaricomycetes</taxon>
        <taxon>Agaricomycetidae</taxon>
        <taxon>Agaricales</taxon>
        <taxon>Marasmiineae</taxon>
        <taxon>Physalacriaceae</taxon>
        <taxon>Armillaria</taxon>
    </lineage>
</organism>
<evidence type="ECO:0000313" key="1">
    <source>
        <dbReference type="EMBL" id="PBK88299.1"/>
    </source>
</evidence>
<dbReference type="AlphaFoldDB" id="A0A2H3DJY8"/>
<dbReference type="InParanoid" id="A0A2H3DJY8"/>
<dbReference type="OrthoDB" id="2895259at2759"/>
<reference evidence="3" key="1">
    <citation type="journal article" date="2017" name="Nat. Ecol. Evol.">
        <title>Genome expansion and lineage-specific genetic innovations in the forest pathogenic fungi Armillaria.</title>
        <authorList>
            <person name="Sipos G."/>
            <person name="Prasanna A.N."/>
            <person name="Walter M.C."/>
            <person name="O'Connor E."/>
            <person name="Balint B."/>
            <person name="Krizsan K."/>
            <person name="Kiss B."/>
            <person name="Hess J."/>
            <person name="Varga T."/>
            <person name="Slot J."/>
            <person name="Riley R."/>
            <person name="Boka B."/>
            <person name="Rigling D."/>
            <person name="Barry K."/>
            <person name="Lee J."/>
            <person name="Mihaltcheva S."/>
            <person name="LaButti K."/>
            <person name="Lipzen A."/>
            <person name="Waldron R."/>
            <person name="Moloney N.M."/>
            <person name="Sperisen C."/>
            <person name="Kredics L."/>
            <person name="Vagvoelgyi C."/>
            <person name="Patrignani A."/>
            <person name="Fitzpatrick D."/>
            <person name="Nagy I."/>
            <person name="Doyle S."/>
            <person name="Anderson J.B."/>
            <person name="Grigoriev I.V."/>
            <person name="Gueldener U."/>
            <person name="Muensterkoetter M."/>
            <person name="Nagy L.G."/>
        </authorList>
    </citation>
    <scope>NUCLEOTIDE SEQUENCE [LARGE SCALE GENOMIC DNA]</scope>
    <source>
        <strain evidence="3">Ar21-2</strain>
    </source>
</reference>
<name>A0A2H3DJY8_ARMGA</name>
<gene>
    <name evidence="2" type="ORF">ARMGADRAFT_362205</name>
    <name evidence="1" type="ORF">ARMGADRAFT_429094</name>
</gene>
<accession>A0A2H3DJY8</accession>
<dbReference type="STRING" id="47427.A0A2H3DJY8"/>
<dbReference type="Proteomes" id="UP000217790">
    <property type="component" value="Unassembled WGS sequence"/>
</dbReference>
<reference evidence="2" key="2">
    <citation type="journal article" date="2017" name="Nat. Ecol. Evol.">
        <title>Lineage-specific genetic innovations streamline the genomes of Armillaria species to pathogenesis.</title>
        <authorList>
            <consortium name="DOE Joint Genome Institute"/>
            <person name="Sipos G."/>
            <person name="Prasanna A.N."/>
            <person name="Walter M.C."/>
            <person name="O'Connor E."/>
            <person name="Balint B."/>
            <person name="Krizsan K."/>
            <person name="Kiss B."/>
            <person name="Hess J."/>
            <person name="Varga T."/>
            <person name="Slot J."/>
            <person name="Riley R."/>
            <person name="Boka B."/>
            <person name="Rigling D."/>
            <person name="Barry K."/>
            <person name="Lee J."/>
            <person name="Mihaltcheva S."/>
            <person name="LaButti K."/>
            <person name="Lipzen A."/>
            <person name="Waldron R."/>
            <person name="Moloney N.M."/>
            <person name="Sperisen C."/>
            <person name="Kredics L."/>
            <person name="Vagvolgyi C."/>
            <person name="Patrignani A."/>
            <person name="Fitzpatrick D."/>
            <person name="Nagy I."/>
            <person name="Doyle S."/>
            <person name="Anderson J."/>
            <person name="Grigoriev I.V."/>
            <person name="Guldener U."/>
            <person name="Munsterkotter M."/>
            <person name="Nagy L.G."/>
        </authorList>
    </citation>
    <scope>NUCLEOTIDE SEQUENCE [LARGE SCALE GENOMIC DNA]</scope>
    <source>
        <strain evidence="2">Ar21-2</strain>
    </source>
</reference>
<keyword evidence="3" id="KW-1185">Reference proteome</keyword>